<dbReference type="EMBL" id="AKWF02000127">
    <property type="protein sequence ID" value="EMO60545.1"/>
    <property type="molecule type" value="Genomic_DNA"/>
</dbReference>
<organism evidence="1 2">
    <name type="scientific">Leptospira borgpetersenii serovar Pomona str. 200901868</name>
    <dbReference type="NCBI Taxonomy" id="1192866"/>
    <lineage>
        <taxon>Bacteria</taxon>
        <taxon>Pseudomonadati</taxon>
        <taxon>Spirochaetota</taxon>
        <taxon>Spirochaetia</taxon>
        <taxon>Leptospirales</taxon>
        <taxon>Leptospiraceae</taxon>
        <taxon>Leptospira</taxon>
    </lineage>
</organism>
<accession>M6VUP9</accession>
<evidence type="ECO:0000313" key="2">
    <source>
        <dbReference type="Proteomes" id="UP000012159"/>
    </source>
</evidence>
<comment type="caution">
    <text evidence="1">The sequence shown here is derived from an EMBL/GenBank/DDBJ whole genome shotgun (WGS) entry which is preliminary data.</text>
</comment>
<proteinExistence type="predicted"/>
<reference evidence="1 2" key="1">
    <citation type="submission" date="2013-01" db="EMBL/GenBank/DDBJ databases">
        <authorList>
            <person name="Harkins D.M."/>
            <person name="Durkin A.S."/>
            <person name="Brinkac L.M."/>
            <person name="Haft D.H."/>
            <person name="Selengut J.D."/>
            <person name="Sanka R."/>
            <person name="DePew J."/>
            <person name="Purushe J."/>
            <person name="Picardeau M."/>
            <person name="Werts C."/>
            <person name="Goarant C."/>
            <person name="Vinetz J.M."/>
            <person name="Sutton G.G."/>
            <person name="Nierman W.C."/>
            <person name="Fouts D.E."/>
        </authorList>
    </citation>
    <scope>NUCLEOTIDE SEQUENCE [LARGE SCALE GENOMIC DNA]</scope>
    <source>
        <strain evidence="1 2">200901868</strain>
    </source>
</reference>
<protein>
    <submittedName>
        <fullName evidence="1">Uncharacterized protein</fullName>
    </submittedName>
</protein>
<dbReference type="Proteomes" id="UP000012159">
    <property type="component" value="Unassembled WGS sequence"/>
</dbReference>
<dbReference type="AlphaFoldDB" id="M6VUP9"/>
<sequence>MRKNFLKIGVPRILEFVRRRVLKVKVSQGFSNRDQGICILYKIQRNG</sequence>
<name>M6VUP9_LEPBO</name>
<dbReference type="STRING" id="1192866.LEP1GSC133_5054"/>
<gene>
    <name evidence="1" type="ORF">LEP1GSC133_5054</name>
</gene>
<evidence type="ECO:0000313" key="1">
    <source>
        <dbReference type="EMBL" id="EMO60545.1"/>
    </source>
</evidence>